<keyword evidence="9" id="KW-1185">Reference proteome</keyword>
<keyword evidence="2" id="KW-0201">Cytochrome c-type biogenesis</keyword>
<dbReference type="GO" id="GO:0016491">
    <property type="term" value="F:oxidoreductase activity"/>
    <property type="evidence" value="ECO:0007669"/>
    <property type="project" value="InterPro"/>
</dbReference>
<dbReference type="InterPro" id="IPR036249">
    <property type="entry name" value="Thioredoxin-like_sf"/>
</dbReference>
<gene>
    <name evidence="8" type="ORF">SAMN05443575_3397</name>
</gene>
<keyword evidence="3" id="KW-0812">Transmembrane</keyword>
<dbReference type="InterPro" id="IPR050553">
    <property type="entry name" value="Thioredoxin_ResA/DsbE_sf"/>
</dbReference>
<dbReference type="InterPro" id="IPR013766">
    <property type="entry name" value="Thioredoxin_domain"/>
</dbReference>
<keyword evidence="5" id="KW-0676">Redox-active center</keyword>
<accession>A0A1M5QZU5</accession>
<protein>
    <submittedName>
        <fullName evidence="8">Thiol-disulfide isomerase or thioredoxin</fullName>
    </submittedName>
</protein>
<dbReference type="STRING" id="1206085.SAMN05443575_3397"/>
<proteinExistence type="predicted"/>
<dbReference type="OrthoDB" id="9796554at2"/>
<dbReference type="PROSITE" id="PS00194">
    <property type="entry name" value="THIOREDOXIN_1"/>
    <property type="match status" value="1"/>
</dbReference>
<dbReference type="RefSeq" id="WP_073391619.1">
    <property type="nucleotide sequence ID" value="NZ_FQVU01000005.1"/>
</dbReference>
<reference evidence="8 9" key="1">
    <citation type="submission" date="2016-11" db="EMBL/GenBank/DDBJ databases">
        <authorList>
            <person name="Jaros S."/>
            <person name="Januszkiewicz K."/>
            <person name="Wedrychowicz H."/>
        </authorList>
    </citation>
    <scope>NUCLEOTIDE SEQUENCE [LARGE SCALE GENOMIC DNA]</scope>
    <source>
        <strain evidence="8 9">DSM 45627</strain>
    </source>
</reference>
<dbReference type="InterPro" id="IPR017937">
    <property type="entry name" value="Thioredoxin_CS"/>
</dbReference>
<sequence>MSPRRTLPRLAAAVLTVAALALSGCSGGSDDDSHYRFDGATPIGTLIPKADRLPAADVTGPSLLGAGRQRLAAGKGRATVVAFWGSWCPPCRVEMPQLQTLHEQYASKGVSFVGVDSLDDKDNARAFLTNNKIDFPSIYDPRGEVVLKLGNIPGNMPFTVLLDRAGKVAAVYTVRYAPKDLTRALSSLRAES</sequence>
<feature type="signal peptide" evidence="6">
    <location>
        <begin position="1"/>
        <end position="28"/>
    </location>
</feature>
<keyword evidence="6" id="KW-0732">Signal</keyword>
<evidence type="ECO:0000256" key="2">
    <source>
        <dbReference type="ARBA" id="ARBA00022748"/>
    </source>
</evidence>
<dbReference type="GO" id="GO:0030313">
    <property type="term" value="C:cell envelope"/>
    <property type="evidence" value="ECO:0007669"/>
    <property type="project" value="UniProtKB-SubCell"/>
</dbReference>
<dbReference type="GO" id="GO:0017004">
    <property type="term" value="P:cytochrome complex assembly"/>
    <property type="evidence" value="ECO:0007669"/>
    <property type="project" value="UniProtKB-KW"/>
</dbReference>
<dbReference type="SUPFAM" id="SSF52833">
    <property type="entry name" value="Thioredoxin-like"/>
    <property type="match status" value="1"/>
</dbReference>
<dbReference type="CDD" id="cd02966">
    <property type="entry name" value="TlpA_like_family"/>
    <property type="match status" value="1"/>
</dbReference>
<name>A0A1M5QZU5_9ACTN</name>
<dbReference type="EMBL" id="FQVU01000005">
    <property type="protein sequence ID" value="SHH19249.1"/>
    <property type="molecule type" value="Genomic_DNA"/>
</dbReference>
<evidence type="ECO:0000313" key="8">
    <source>
        <dbReference type="EMBL" id="SHH19249.1"/>
    </source>
</evidence>
<dbReference type="PROSITE" id="PS51352">
    <property type="entry name" value="THIOREDOXIN_2"/>
    <property type="match status" value="1"/>
</dbReference>
<evidence type="ECO:0000313" key="9">
    <source>
        <dbReference type="Proteomes" id="UP000186132"/>
    </source>
</evidence>
<evidence type="ECO:0000256" key="3">
    <source>
        <dbReference type="ARBA" id="ARBA00022968"/>
    </source>
</evidence>
<keyword evidence="3" id="KW-0735">Signal-anchor</keyword>
<evidence type="ECO:0000256" key="4">
    <source>
        <dbReference type="ARBA" id="ARBA00023157"/>
    </source>
</evidence>
<feature type="chain" id="PRO_5039011557" evidence="6">
    <location>
        <begin position="29"/>
        <end position="192"/>
    </location>
</feature>
<dbReference type="PANTHER" id="PTHR42852">
    <property type="entry name" value="THIOL:DISULFIDE INTERCHANGE PROTEIN DSBE"/>
    <property type="match status" value="1"/>
</dbReference>
<dbReference type="AlphaFoldDB" id="A0A1M5QZU5"/>
<evidence type="ECO:0000256" key="5">
    <source>
        <dbReference type="ARBA" id="ARBA00023284"/>
    </source>
</evidence>
<dbReference type="PANTHER" id="PTHR42852:SF6">
    <property type="entry name" value="THIOL:DISULFIDE INTERCHANGE PROTEIN DSBE"/>
    <property type="match status" value="1"/>
</dbReference>
<comment type="subcellular location">
    <subcellularLocation>
        <location evidence="1">Cell envelope</location>
    </subcellularLocation>
</comment>
<dbReference type="Gene3D" id="3.40.30.10">
    <property type="entry name" value="Glutaredoxin"/>
    <property type="match status" value="1"/>
</dbReference>
<keyword evidence="8" id="KW-0413">Isomerase</keyword>
<keyword evidence="4" id="KW-1015">Disulfide bond</keyword>
<evidence type="ECO:0000259" key="7">
    <source>
        <dbReference type="PROSITE" id="PS51352"/>
    </source>
</evidence>
<feature type="domain" description="Thioredoxin" evidence="7">
    <location>
        <begin position="47"/>
        <end position="170"/>
    </location>
</feature>
<organism evidence="8 9">
    <name type="scientific">Jatrophihabitans endophyticus</name>
    <dbReference type="NCBI Taxonomy" id="1206085"/>
    <lineage>
        <taxon>Bacteria</taxon>
        <taxon>Bacillati</taxon>
        <taxon>Actinomycetota</taxon>
        <taxon>Actinomycetes</taxon>
        <taxon>Jatrophihabitantales</taxon>
        <taxon>Jatrophihabitantaceae</taxon>
        <taxon>Jatrophihabitans</taxon>
    </lineage>
</organism>
<evidence type="ECO:0000256" key="6">
    <source>
        <dbReference type="SAM" id="SignalP"/>
    </source>
</evidence>
<dbReference type="GO" id="GO:0016853">
    <property type="term" value="F:isomerase activity"/>
    <property type="evidence" value="ECO:0007669"/>
    <property type="project" value="UniProtKB-KW"/>
</dbReference>
<evidence type="ECO:0000256" key="1">
    <source>
        <dbReference type="ARBA" id="ARBA00004196"/>
    </source>
</evidence>
<dbReference type="Proteomes" id="UP000186132">
    <property type="component" value="Unassembled WGS sequence"/>
</dbReference>
<dbReference type="Pfam" id="PF08534">
    <property type="entry name" value="Redoxin"/>
    <property type="match status" value="1"/>
</dbReference>
<dbReference type="PROSITE" id="PS51257">
    <property type="entry name" value="PROKAR_LIPOPROTEIN"/>
    <property type="match status" value="1"/>
</dbReference>
<dbReference type="InterPro" id="IPR013740">
    <property type="entry name" value="Redoxin"/>
</dbReference>